<evidence type="ECO:0000256" key="1">
    <source>
        <dbReference type="SAM" id="SignalP"/>
    </source>
</evidence>
<organism evidence="2 3">
    <name type="scientific">Klebsiella aerogenes</name>
    <name type="common">Enterobacter aerogenes</name>
    <dbReference type="NCBI Taxonomy" id="548"/>
    <lineage>
        <taxon>Bacteria</taxon>
        <taxon>Pseudomonadati</taxon>
        <taxon>Pseudomonadota</taxon>
        <taxon>Gammaproteobacteria</taxon>
        <taxon>Enterobacterales</taxon>
        <taxon>Enterobacteriaceae</taxon>
        <taxon>Klebsiella/Raoultella group</taxon>
        <taxon>Klebsiella</taxon>
    </lineage>
</organism>
<dbReference type="AlphaFoldDB" id="A0AAP9QZW4"/>
<evidence type="ECO:0000313" key="3">
    <source>
        <dbReference type="Proteomes" id="UP000514462"/>
    </source>
</evidence>
<keyword evidence="1" id="KW-0732">Signal</keyword>
<sequence>MLKSFAFIPLLLSVSASAALTVVADLGGEPVAPLFEAINSVQQDRSTPPVVPLTQAIYPVISTQLKPGSVTSRPLSLPGMPPVFLLGDDPRSLTWLVKKRQTLISLHAVGLVVNVAGAARFEALQQQAGELLLVPVSGDDIAQRLKLDNYPVLITHDGLTQ</sequence>
<dbReference type="InterPro" id="IPR021300">
    <property type="entry name" value="Integr_conj_element_PFL4695"/>
</dbReference>
<dbReference type="Proteomes" id="UP000514462">
    <property type="component" value="Chromosome"/>
</dbReference>
<name>A0AAP9QZW4_KLEAE</name>
<protein>
    <submittedName>
        <fullName evidence="2">Integrating conjugative element protein</fullName>
    </submittedName>
</protein>
<dbReference type="Pfam" id="PF11072">
    <property type="entry name" value="DUF2859"/>
    <property type="match status" value="1"/>
</dbReference>
<gene>
    <name evidence="2" type="ORF">HV331_19415</name>
</gene>
<dbReference type="EMBL" id="CP055904">
    <property type="protein sequence ID" value="QMR41530.1"/>
    <property type="molecule type" value="Genomic_DNA"/>
</dbReference>
<dbReference type="NCBIfam" id="TIGR03765">
    <property type="entry name" value="ICE_PFL_4695"/>
    <property type="match status" value="1"/>
</dbReference>
<dbReference type="RefSeq" id="WP_182014624.1">
    <property type="nucleotide sequence ID" value="NZ_CP055904.1"/>
</dbReference>
<feature type="chain" id="PRO_5042950560" evidence="1">
    <location>
        <begin position="19"/>
        <end position="161"/>
    </location>
</feature>
<feature type="signal peptide" evidence="1">
    <location>
        <begin position="1"/>
        <end position="18"/>
    </location>
</feature>
<accession>A0AAP9QZW4</accession>
<reference evidence="3" key="1">
    <citation type="submission" date="2020-06" db="EMBL/GenBank/DDBJ databases">
        <title>REHAB project genomes.</title>
        <authorList>
            <person name="Shaw L.P."/>
        </authorList>
    </citation>
    <scope>NUCLEOTIDE SEQUENCE [LARGE SCALE GENOMIC DNA]</scope>
    <source>
        <strain evidence="3">RHBSTW-00938</strain>
    </source>
</reference>
<evidence type="ECO:0000313" key="2">
    <source>
        <dbReference type="EMBL" id="QMR41530.1"/>
    </source>
</evidence>
<proteinExistence type="predicted"/>